<dbReference type="AlphaFoldDB" id="A0A1F6E568"/>
<sequence>MGKLANISLKFVDIMIGVVLGLGFQWWPNLVEPWQYAAFIFVYIDLVDYWIDYSFSLKAFPPKRELNIMLDVAIIFTMFLYIYSTQLTITYFLVSFGAFRIIDTFSLIRARREYHPSGREKKFVHAWIAMNIAEMLYTAGLLIVAIQFAFSPLMLLGMYIALRLATRIIASLHYKEVYFS</sequence>
<organism evidence="2 3">
    <name type="scientific">Candidatus Kaiserbacteria bacterium RIFCSPHIGHO2_02_FULL_55_25</name>
    <dbReference type="NCBI Taxonomy" id="1798498"/>
    <lineage>
        <taxon>Bacteria</taxon>
        <taxon>Candidatus Kaiseribacteriota</taxon>
    </lineage>
</organism>
<feature type="transmembrane region" description="Helical" evidence="1">
    <location>
        <begin position="7"/>
        <end position="27"/>
    </location>
</feature>
<reference evidence="2 3" key="1">
    <citation type="journal article" date="2016" name="Nat. Commun.">
        <title>Thousands of microbial genomes shed light on interconnected biogeochemical processes in an aquifer system.</title>
        <authorList>
            <person name="Anantharaman K."/>
            <person name="Brown C.T."/>
            <person name="Hug L.A."/>
            <person name="Sharon I."/>
            <person name="Castelle C.J."/>
            <person name="Probst A.J."/>
            <person name="Thomas B.C."/>
            <person name="Singh A."/>
            <person name="Wilkins M.J."/>
            <person name="Karaoz U."/>
            <person name="Brodie E.L."/>
            <person name="Williams K.H."/>
            <person name="Hubbard S.S."/>
            <person name="Banfield J.F."/>
        </authorList>
    </citation>
    <scope>NUCLEOTIDE SEQUENCE [LARGE SCALE GENOMIC DNA]</scope>
</reference>
<dbReference type="EMBL" id="MFLL01000027">
    <property type="protein sequence ID" value="OGG68798.1"/>
    <property type="molecule type" value="Genomic_DNA"/>
</dbReference>
<keyword evidence="1" id="KW-0472">Membrane</keyword>
<dbReference type="Proteomes" id="UP000176914">
    <property type="component" value="Unassembled WGS sequence"/>
</dbReference>
<feature type="transmembrane region" description="Helical" evidence="1">
    <location>
        <begin position="33"/>
        <end position="53"/>
    </location>
</feature>
<evidence type="ECO:0000313" key="2">
    <source>
        <dbReference type="EMBL" id="OGG68798.1"/>
    </source>
</evidence>
<name>A0A1F6E568_9BACT</name>
<feature type="transmembrane region" description="Helical" evidence="1">
    <location>
        <begin position="65"/>
        <end position="83"/>
    </location>
</feature>
<accession>A0A1F6E568</accession>
<protein>
    <submittedName>
        <fullName evidence="2">Uncharacterized protein</fullName>
    </submittedName>
</protein>
<keyword evidence="1" id="KW-1133">Transmembrane helix</keyword>
<evidence type="ECO:0000313" key="3">
    <source>
        <dbReference type="Proteomes" id="UP000176914"/>
    </source>
</evidence>
<comment type="caution">
    <text evidence="2">The sequence shown here is derived from an EMBL/GenBank/DDBJ whole genome shotgun (WGS) entry which is preliminary data.</text>
</comment>
<gene>
    <name evidence="2" type="ORF">A3C20_00305</name>
</gene>
<evidence type="ECO:0000256" key="1">
    <source>
        <dbReference type="SAM" id="Phobius"/>
    </source>
</evidence>
<keyword evidence="1" id="KW-0812">Transmembrane</keyword>
<proteinExistence type="predicted"/>